<dbReference type="OrthoDB" id="7257484at2"/>
<organism evidence="2 3">
    <name type="scientific">Brucella cytisi</name>
    <dbReference type="NCBI Taxonomy" id="407152"/>
    <lineage>
        <taxon>Bacteria</taxon>
        <taxon>Pseudomonadati</taxon>
        <taxon>Pseudomonadota</taxon>
        <taxon>Alphaproteobacteria</taxon>
        <taxon>Hyphomicrobiales</taxon>
        <taxon>Brucellaceae</taxon>
        <taxon>Brucella/Ochrobactrum group</taxon>
        <taxon>Brucella</taxon>
    </lineage>
</organism>
<gene>
    <name evidence="2" type="ORF">BLA27_15845</name>
</gene>
<dbReference type="AlphaFoldDB" id="A0A1J6IC78"/>
<dbReference type="RefSeq" id="WP_071632584.1">
    <property type="nucleotide sequence ID" value="NZ_MOEC01000015.1"/>
</dbReference>
<dbReference type="GO" id="GO:0016787">
    <property type="term" value="F:hydrolase activity"/>
    <property type="evidence" value="ECO:0007669"/>
    <property type="project" value="UniProtKB-KW"/>
</dbReference>
<keyword evidence="1" id="KW-0812">Transmembrane</keyword>
<keyword evidence="1" id="KW-1133">Transmembrane helix</keyword>
<keyword evidence="3" id="KW-1185">Reference proteome</keyword>
<evidence type="ECO:0000256" key="1">
    <source>
        <dbReference type="SAM" id="Phobius"/>
    </source>
</evidence>
<evidence type="ECO:0000313" key="2">
    <source>
        <dbReference type="EMBL" id="OIS92648.1"/>
    </source>
</evidence>
<protein>
    <submittedName>
        <fullName evidence="2">Alpha/beta hydrolase</fullName>
    </submittedName>
</protein>
<accession>A0A1J6IC78</accession>
<feature type="transmembrane region" description="Helical" evidence="1">
    <location>
        <begin position="118"/>
        <end position="141"/>
    </location>
</feature>
<sequence>MSLRKRLVIQFTGYEGLHPKAVRVRHAQALKDFDRLWKVKTKLPPMTEEPDDCGTTTAVTVGNGWQTETEFCQFGTADIFDDYAARSTPKRMLTGFHAFLNILFTGTLWRYLTTSWRFVLFFLWPFLLSLAILAIAALLAFTPMAAGLSALHLLWSVPLAAVVATLLVRKPGDRFFMSYLLDDWSAAYDRIHGRNEKLNQRRKAFAEALKQKIEASNADEVIIVAHSLGTVPAVEALADLQRVGPNLLAKQPVSLLAIGSCLMMIALHPKAKSLREDVRVVIEESPVLWSEFQVLTDIIHFYGSDPAKVLKLETTNPPLINRIRFKNVHSENRYKRSKGNFFLMHLLYMRGAEKKNFYDFGMFLHGPFFFRDLMTEHKGKAAPLDEEGRLPVRHSEAA</sequence>
<evidence type="ECO:0000313" key="3">
    <source>
        <dbReference type="Proteomes" id="UP000182985"/>
    </source>
</evidence>
<feature type="transmembrane region" description="Helical" evidence="1">
    <location>
        <begin position="148"/>
        <end position="168"/>
    </location>
</feature>
<comment type="caution">
    <text evidence="2">The sequence shown here is derived from an EMBL/GenBank/DDBJ whole genome shotgun (WGS) entry which is preliminary data.</text>
</comment>
<feature type="transmembrane region" description="Helical" evidence="1">
    <location>
        <begin position="93"/>
        <end position="112"/>
    </location>
</feature>
<keyword evidence="2" id="KW-0378">Hydrolase</keyword>
<dbReference type="Proteomes" id="UP000182985">
    <property type="component" value="Unassembled WGS sequence"/>
</dbReference>
<dbReference type="EMBL" id="MOEC01000015">
    <property type="protein sequence ID" value="OIS92648.1"/>
    <property type="molecule type" value="Genomic_DNA"/>
</dbReference>
<reference evidence="2 3" key="1">
    <citation type="submission" date="2016-10" db="EMBL/GenBank/DDBJ databases">
        <title>The Draft Genome Sequence of the Potato Rhizosphere Bacteria Ochrobactrum sp. IPA7.2.</title>
        <authorList>
            <person name="Gogoleva N.E."/>
            <person name="Khlopko Y.A."/>
            <person name="Burygin G.L."/>
            <person name="Plotnikov A.O."/>
        </authorList>
    </citation>
    <scope>NUCLEOTIDE SEQUENCE [LARGE SCALE GENOMIC DNA]</scope>
    <source>
        <strain evidence="2 3">IPA7.2</strain>
    </source>
</reference>
<name>A0A1J6IC78_9HYPH</name>
<keyword evidence="1" id="KW-0472">Membrane</keyword>
<proteinExistence type="predicted"/>